<keyword evidence="13" id="KW-1185">Reference proteome</keyword>
<evidence type="ECO:0000256" key="3">
    <source>
        <dbReference type="ARBA" id="ARBA00022692"/>
    </source>
</evidence>
<dbReference type="InterPro" id="IPR001733">
    <property type="entry name" value="Peptidase_S26B"/>
</dbReference>
<protein>
    <recommendedName>
        <fullName evidence="10">Signal peptidase I</fullName>
        <ecNumber evidence="10">3.4.21.89</ecNumber>
    </recommendedName>
</protein>
<evidence type="ECO:0000256" key="1">
    <source>
        <dbReference type="ARBA" id="ARBA00004648"/>
    </source>
</evidence>
<accession>A0A9X3WSH8</accession>
<dbReference type="SUPFAM" id="SSF51306">
    <property type="entry name" value="LexA/Signal peptidase"/>
    <property type="match status" value="1"/>
</dbReference>
<keyword evidence="2" id="KW-0645">Protease</keyword>
<dbReference type="NCBIfam" id="TIGR02228">
    <property type="entry name" value="sigpep_I_arch"/>
    <property type="match status" value="1"/>
</dbReference>
<reference evidence="12" key="1">
    <citation type="submission" date="2022-06" db="EMBL/GenBank/DDBJ databases">
        <title>Aquibacillus sp. a new bacterium isolated from soil saline samples.</title>
        <authorList>
            <person name="Galisteo C."/>
            <person name="De La Haba R."/>
            <person name="Sanchez-Porro C."/>
            <person name="Ventosa A."/>
        </authorList>
    </citation>
    <scope>NUCLEOTIDE SEQUENCE</scope>
    <source>
        <strain evidence="12">3ASR75-11</strain>
    </source>
</reference>
<dbReference type="InterPro" id="IPR036286">
    <property type="entry name" value="LexA/Signal_pep-like_sf"/>
</dbReference>
<keyword evidence="4 12" id="KW-0378">Hydrolase</keyword>
<sequence length="194" mass="21288">MKATLKHMSNLLTGLLFALLIVMAFIVISTKASSGEPSFFGYQLKTVMSGSMAPTFQTGSVIAVNLTGETTKFKKGDVITFMQSNNQLVTHRIYEVRGSGKQMQYITKGDNNENPDFNPVLSQNVVAKYSGFTIPYLGYFIEFIKSPKGTALVLFIPGVLLLLYSGFSIWSALKVLDAKANRHSAGANEQIEQK</sequence>
<keyword evidence="5" id="KW-0256">Endoplasmic reticulum</keyword>
<evidence type="ECO:0000256" key="5">
    <source>
        <dbReference type="ARBA" id="ARBA00022824"/>
    </source>
</evidence>
<evidence type="ECO:0000313" key="12">
    <source>
        <dbReference type="EMBL" id="MDC3424620.1"/>
    </source>
</evidence>
<evidence type="ECO:0000256" key="11">
    <source>
        <dbReference type="SAM" id="Phobius"/>
    </source>
</evidence>
<dbReference type="GO" id="GO:0016020">
    <property type="term" value="C:membrane"/>
    <property type="evidence" value="ECO:0007669"/>
    <property type="project" value="UniProtKB-UniRule"/>
</dbReference>
<evidence type="ECO:0000256" key="6">
    <source>
        <dbReference type="ARBA" id="ARBA00022968"/>
    </source>
</evidence>
<dbReference type="Proteomes" id="UP001145050">
    <property type="component" value="Unassembled WGS sequence"/>
</dbReference>
<dbReference type="GO" id="GO:0004252">
    <property type="term" value="F:serine-type endopeptidase activity"/>
    <property type="evidence" value="ECO:0007669"/>
    <property type="project" value="UniProtKB-UniRule"/>
</dbReference>
<feature type="transmembrane region" description="Helical" evidence="11">
    <location>
        <begin position="151"/>
        <end position="173"/>
    </location>
</feature>
<dbReference type="PANTHER" id="PTHR10806">
    <property type="entry name" value="SIGNAL PEPTIDASE COMPLEX CATALYTIC SUBUNIT SEC11"/>
    <property type="match status" value="1"/>
</dbReference>
<keyword evidence="3 11" id="KW-0812">Transmembrane</keyword>
<proteinExistence type="predicted"/>
<comment type="subcellular location">
    <subcellularLocation>
        <location evidence="1">Endoplasmic reticulum membrane</location>
        <topology evidence="1">Single-pass type II membrane protein</topology>
    </subcellularLocation>
</comment>
<comment type="function">
    <text evidence="9">Catalytic component of the signal peptidase complex (SPC) which catalyzes the cleavage of N-terminal signal sequences from nascent proteins as they are translocated into the lumen of the endoplasmic reticulum. Specifically cleaves N-terminal signal peptides that contain a hydrophobic alpha-helix (h-region) shorter than 18-20 amino acids.</text>
</comment>
<dbReference type="EC" id="3.4.21.89" evidence="10"/>
<dbReference type="GO" id="GO:0009003">
    <property type="term" value="F:signal peptidase activity"/>
    <property type="evidence" value="ECO:0007669"/>
    <property type="project" value="UniProtKB-EC"/>
</dbReference>
<evidence type="ECO:0000256" key="2">
    <source>
        <dbReference type="ARBA" id="ARBA00022670"/>
    </source>
</evidence>
<dbReference type="NCBIfam" id="NF046067">
    <property type="entry name" value="SigPepSipWBacil"/>
    <property type="match status" value="1"/>
</dbReference>
<evidence type="ECO:0000256" key="4">
    <source>
        <dbReference type="ARBA" id="ARBA00022801"/>
    </source>
</evidence>
<name>A0A9X3WSH8_9BACI</name>
<dbReference type="GO" id="GO:0006465">
    <property type="term" value="P:signal peptide processing"/>
    <property type="evidence" value="ECO:0007669"/>
    <property type="project" value="UniProtKB-UniRule"/>
</dbReference>
<evidence type="ECO:0000256" key="7">
    <source>
        <dbReference type="ARBA" id="ARBA00022989"/>
    </source>
</evidence>
<evidence type="ECO:0000313" key="13">
    <source>
        <dbReference type="Proteomes" id="UP001145050"/>
    </source>
</evidence>
<gene>
    <name evidence="12" type="ORF">NC797_08870</name>
</gene>
<dbReference type="EMBL" id="JAMQKB010000007">
    <property type="protein sequence ID" value="MDC3424620.1"/>
    <property type="molecule type" value="Genomic_DNA"/>
</dbReference>
<evidence type="ECO:0000256" key="8">
    <source>
        <dbReference type="ARBA" id="ARBA00023136"/>
    </source>
</evidence>
<dbReference type="RefSeq" id="WP_272436424.1">
    <property type="nucleotide sequence ID" value="NZ_JAMQKB010000007.1"/>
</dbReference>
<evidence type="ECO:0000256" key="9">
    <source>
        <dbReference type="ARBA" id="ARBA00045533"/>
    </source>
</evidence>
<dbReference type="PRINTS" id="PR00728">
    <property type="entry name" value="SIGNALPTASE"/>
</dbReference>
<keyword evidence="8 11" id="KW-0472">Membrane</keyword>
<dbReference type="Gene3D" id="2.10.109.10">
    <property type="entry name" value="Umud Fragment, subunit A"/>
    <property type="match status" value="1"/>
</dbReference>
<keyword evidence="7 11" id="KW-1133">Transmembrane helix</keyword>
<dbReference type="CDD" id="cd06530">
    <property type="entry name" value="S26_SPase_I"/>
    <property type="match status" value="1"/>
</dbReference>
<evidence type="ECO:0000256" key="10">
    <source>
        <dbReference type="NCBIfam" id="TIGR02228"/>
    </source>
</evidence>
<keyword evidence="6" id="KW-0735">Signal-anchor</keyword>
<dbReference type="PROSITE" id="PS00501">
    <property type="entry name" value="SPASE_I_1"/>
    <property type="match status" value="1"/>
</dbReference>
<dbReference type="PANTHER" id="PTHR10806:SF6">
    <property type="entry name" value="SIGNAL PEPTIDASE COMPLEX CATALYTIC SUBUNIT SEC11"/>
    <property type="match status" value="1"/>
</dbReference>
<dbReference type="InterPro" id="IPR019756">
    <property type="entry name" value="Pept_S26A_signal_pept_1_Ser-AS"/>
</dbReference>
<comment type="caution">
    <text evidence="12">The sequence shown here is derived from an EMBL/GenBank/DDBJ whole genome shotgun (WGS) entry which is preliminary data.</text>
</comment>
<dbReference type="InterPro" id="IPR019533">
    <property type="entry name" value="Peptidase_S26"/>
</dbReference>
<dbReference type="AlphaFoldDB" id="A0A9X3WSH8"/>
<organism evidence="12 13">
    <name type="scientific">Terrihalobacillus insolitus</name>
    <dbReference type="NCBI Taxonomy" id="2950438"/>
    <lineage>
        <taxon>Bacteria</taxon>
        <taxon>Bacillati</taxon>
        <taxon>Bacillota</taxon>
        <taxon>Bacilli</taxon>
        <taxon>Bacillales</taxon>
        <taxon>Bacillaceae</taxon>
        <taxon>Terrihalobacillus</taxon>
    </lineage>
</organism>